<feature type="domain" description="Winged helix-turn helix" evidence="3">
    <location>
        <begin position="82"/>
        <end position="140"/>
    </location>
</feature>
<dbReference type="NCBIfam" id="NF033545">
    <property type="entry name" value="transpos_IS630"/>
    <property type="match status" value="1"/>
</dbReference>
<dbReference type="Gene3D" id="3.30.420.10">
    <property type="entry name" value="Ribonuclease H-like superfamily/Ribonuclease H"/>
    <property type="match status" value="1"/>
</dbReference>
<dbReference type="InterPro" id="IPR036397">
    <property type="entry name" value="RNaseH_sf"/>
</dbReference>
<dbReference type="Pfam" id="PF13518">
    <property type="entry name" value="HTH_28"/>
    <property type="match status" value="1"/>
</dbReference>
<comment type="caution">
    <text evidence="4">The sequence shown here is derived from an EMBL/GenBank/DDBJ whole genome shotgun (WGS) entry which is preliminary data.</text>
</comment>
<evidence type="ECO:0000259" key="3">
    <source>
        <dbReference type="Pfam" id="PF13592"/>
    </source>
</evidence>
<proteinExistence type="predicted"/>
<evidence type="ECO:0000313" key="5">
    <source>
        <dbReference type="Proteomes" id="UP000305921"/>
    </source>
</evidence>
<dbReference type="AlphaFoldDB" id="A0A5R9EK19"/>
<evidence type="ECO:0000259" key="1">
    <source>
        <dbReference type="Pfam" id="PF13358"/>
    </source>
</evidence>
<dbReference type="SUPFAM" id="SSF46689">
    <property type="entry name" value="Homeodomain-like"/>
    <property type="match status" value="1"/>
</dbReference>
<organism evidence="4 5">
    <name type="scientific">Streptomyces marianii</name>
    <dbReference type="NCBI Taxonomy" id="1817406"/>
    <lineage>
        <taxon>Bacteria</taxon>
        <taxon>Bacillati</taxon>
        <taxon>Actinomycetota</taxon>
        <taxon>Actinomycetes</taxon>
        <taxon>Kitasatosporales</taxon>
        <taxon>Streptomycetaceae</taxon>
        <taxon>Streptomyces</taxon>
    </lineage>
</organism>
<dbReference type="Pfam" id="PF13358">
    <property type="entry name" value="DDE_3"/>
    <property type="match status" value="1"/>
</dbReference>
<evidence type="ECO:0000313" key="4">
    <source>
        <dbReference type="EMBL" id="TLQ48113.1"/>
    </source>
</evidence>
<gene>
    <name evidence="4" type="ORF">FEF34_09565</name>
</gene>
<accession>A0A5R9EK19</accession>
<dbReference type="InterPro" id="IPR055247">
    <property type="entry name" value="InsJ-like_HTH"/>
</dbReference>
<reference evidence="4 5" key="1">
    <citation type="submission" date="2019-05" db="EMBL/GenBank/DDBJ databases">
        <title>Streptomyces marianii sp. nov., a novel marine actinomycete from southern coast of India.</title>
        <authorList>
            <person name="Iniyan A.M."/>
            <person name="Wink J."/>
            <person name="Ramprasad E."/>
            <person name="Ramana C.V."/>
            <person name="Bunk B."/>
            <person name="Sproer C."/>
            <person name="Joseph F.-J.R.S."/>
            <person name="Vincent S.G.P."/>
        </authorList>
    </citation>
    <scope>NUCLEOTIDE SEQUENCE [LARGE SCALE GENOMIC DNA]</scope>
    <source>
        <strain evidence="4 5">ICN19</strain>
    </source>
</reference>
<dbReference type="Proteomes" id="UP000305921">
    <property type="component" value="Unassembled WGS sequence"/>
</dbReference>
<dbReference type="InterPro" id="IPR025959">
    <property type="entry name" value="Winged_HTH_dom"/>
</dbReference>
<name>A0A5R9EK19_9ACTN</name>
<dbReference type="InterPro" id="IPR009057">
    <property type="entry name" value="Homeodomain-like_sf"/>
</dbReference>
<keyword evidence="5" id="KW-1185">Reference proteome</keyword>
<sequence>MRAVAVLVAGRDRGDVAAVFGVSLKAVDSWWAKWQAGGREALVMQPRGKPVGVVHQVLGESEQAALRQAVLDHRPCDVGLSGQLWTRRLIGGLIAKLYRVRLTEPGVGKYLKRWGLSFQRPDKRAVEQDPEAVRRWHQETWPKIRTKAKADGGGILFADQVTGRTWGEKGKTPIVRRSGNRFSVNAMSAISTKGRMHFMVFTESFTAEVMCRFLDRLAGHFDQRVHLVVDGHSARRSKKVRDWLTAHLDDVELHFLPAYSPELNPDELVNADLKHSLPRQHRARDQAELAAETRRFFRRRQRQPHIVRGYFGGPHVRYVLNENPMSF</sequence>
<dbReference type="GO" id="GO:0003676">
    <property type="term" value="F:nucleic acid binding"/>
    <property type="evidence" value="ECO:0007669"/>
    <property type="project" value="InterPro"/>
</dbReference>
<dbReference type="SUPFAM" id="SSF53098">
    <property type="entry name" value="Ribonuclease H-like"/>
    <property type="match status" value="1"/>
</dbReference>
<dbReference type="InterPro" id="IPR047655">
    <property type="entry name" value="Transpos_IS630-like"/>
</dbReference>
<protein>
    <submittedName>
        <fullName evidence="4">IS630 family transposase</fullName>
    </submittedName>
</protein>
<dbReference type="OrthoDB" id="341531at2"/>
<dbReference type="InterPro" id="IPR038717">
    <property type="entry name" value="Tc1-like_DDE_dom"/>
</dbReference>
<evidence type="ECO:0000259" key="2">
    <source>
        <dbReference type="Pfam" id="PF13518"/>
    </source>
</evidence>
<feature type="domain" description="Insertion element IS150 protein InsJ-like helix-turn-helix" evidence="2">
    <location>
        <begin position="9"/>
        <end position="49"/>
    </location>
</feature>
<feature type="domain" description="Tc1-like transposase DDE" evidence="1">
    <location>
        <begin position="159"/>
        <end position="289"/>
    </location>
</feature>
<dbReference type="InterPro" id="IPR012337">
    <property type="entry name" value="RNaseH-like_sf"/>
</dbReference>
<dbReference type="EMBL" id="VAWE01000001">
    <property type="protein sequence ID" value="TLQ48113.1"/>
    <property type="molecule type" value="Genomic_DNA"/>
</dbReference>
<dbReference type="Pfam" id="PF13592">
    <property type="entry name" value="HTH_33"/>
    <property type="match status" value="1"/>
</dbReference>